<dbReference type="InterPro" id="IPR009061">
    <property type="entry name" value="DNA-bd_dom_put_sf"/>
</dbReference>
<reference evidence="3 4" key="1">
    <citation type="submission" date="2024-06" db="EMBL/GenBank/DDBJ databases">
        <title>Genomic Encyclopedia of Type Strains, Phase IV (KMG-IV): sequencing the most valuable type-strain genomes for metagenomic binning, comparative biology and taxonomic classification.</title>
        <authorList>
            <person name="Goeker M."/>
        </authorList>
    </citation>
    <scope>NUCLEOTIDE SEQUENCE [LARGE SCALE GENOMIC DNA]</scope>
    <source>
        <strain evidence="3 4">DSM 23520</strain>
    </source>
</reference>
<dbReference type="GO" id="GO:0003677">
    <property type="term" value="F:DNA binding"/>
    <property type="evidence" value="ECO:0007669"/>
    <property type="project" value="UniProtKB-KW"/>
</dbReference>
<comment type="caution">
    <text evidence="3">The sequence shown here is derived from an EMBL/GenBank/DDBJ whole genome shotgun (WGS) entry which is preliminary data.</text>
</comment>
<sequence>MQVYSGTDVANHLKIKPTTLRKYCALLEEAGYTFSRNDQGHRYYSDKDVMALRSVLKAKRSGITLKEAVHGVVHQSEEITTIDDTQNEKERYGSDTMNELKTLIQQQGDMMAKQTEVIQSLSHQIEQQQEQINQLSQRLEAPDDHEQSEEKSIWQRLFKK</sequence>
<proteinExistence type="predicted"/>
<evidence type="ECO:0000313" key="3">
    <source>
        <dbReference type="EMBL" id="MET3684485.1"/>
    </source>
</evidence>
<dbReference type="Gene3D" id="1.10.1660.10">
    <property type="match status" value="1"/>
</dbReference>
<keyword evidence="3" id="KW-0238">DNA-binding</keyword>
<gene>
    <name evidence="3" type="ORF">ABID56_002622</name>
</gene>
<name>A0ABV2KY24_9BACI</name>
<dbReference type="SMART" id="SM00422">
    <property type="entry name" value="HTH_MERR"/>
    <property type="match status" value="1"/>
</dbReference>
<feature type="compositionally biased region" description="Basic and acidic residues" evidence="1">
    <location>
        <begin position="140"/>
        <end position="153"/>
    </location>
</feature>
<feature type="domain" description="HTH merR-type" evidence="2">
    <location>
        <begin position="4"/>
        <end position="75"/>
    </location>
</feature>
<evidence type="ECO:0000256" key="1">
    <source>
        <dbReference type="SAM" id="MobiDB-lite"/>
    </source>
</evidence>
<keyword evidence="4" id="KW-1185">Reference proteome</keyword>
<dbReference type="InterPro" id="IPR000551">
    <property type="entry name" value="MerR-type_HTH_dom"/>
</dbReference>
<evidence type="ECO:0000259" key="2">
    <source>
        <dbReference type="SMART" id="SM00422"/>
    </source>
</evidence>
<protein>
    <submittedName>
        <fullName evidence="3">DNA-binding transcriptional MerR regulator</fullName>
    </submittedName>
</protein>
<dbReference type="RefSeq" id="WP_354221871.1">
    <property type="nucleotide sequence ID" value="NZ_JBEPMX010000023.1"/>
</dbReference>
<organism evidence="3 4">
    <name type="scientific">Alkalibacillus flavidus</name>
    <dbReference type="NCBI Taxonomy" id="546021"/>
    <lineage>
        <taxon>Bacteria</taxon>
        <taxon>Bacillati</taxon>
        <taxon>Bacillota</taxon>
        <taxon>Bacilli</taxon>
        <taxon>Bacillales</taxon>
        <taxon>Bacillaceae</taxon>
        <taxon>Alkalibacillus</taxon>
    </lineage>
</organism>
<dbReference type="SUPFAM" id="SSF46955">
    <property type="entry name" value="Putative DNA-binding domain"/>
    <property type="match status" value="1"/>
</dbReference>
<accession>A0ABV2KY24</accession>
<dbReference type="Pfam" id="PF13411">
    <property type="entry name" value="MerR_1"/>
    <property type="match status" value="1"/>
</dbReference>
<dbReference type="Proteomes" id="UP001549167">
    <property type="component" value="Unassembled WGS sequence"/>
</dbReference>
<feature type="region of interest" description="Disordered" evidence="1">
    <location>
        <begin position="132"/>
        <end position="154"/>
    </location>
</feature>
<evidence type="ECO:0000313" key="4">
    <source>
        <dbReference type="Proteomes" id="UP001549167"/>
    </source>
</evidence>
<dbReference type="EMBL" id="JBEPMX010000023">
    <property type="protein sequence ID" value="MET3684485.1"/>
    <property type="molecule type" value="Genomic_DNA"/>
</dbReference>